<dbReference type="InterPro" id="IPR011421">
    <property type="entry name" value="BCNT-C"/>
</dbReference>
<evidence type="ECO:0000256" key="2">
    <source>
        <dbReference type="ARBA" id="ARBA00030244"/>
    </source>
</evidence>
<organism evidence="5">
    <name type="scientific">Medioppia subpectinata</name>
    <dbReference type="NCBI Taxonomy" id="1979941"/>
    <lineage>
        <taxon>Eukaryota</taxon>
        <taxon>Metazoa</taxon>
        <taxon>Ecdysozoa</taxon>
        <taxon>Arthropoda</taxon>
        <taxon>Chelicerata</taxon>
        <taxon>Arachnida</taxon>
        <taxon>Acari</taxon>
        <taxon>Acariformes</taxon>
        <taxon>Sarcoptiformes</taxon>
        <taxon>Oribatida</taxon>
        <taxon>Brachypylina</taxon>
        <taxon>Oppioidea</taxon>
        <taxon>Oppiidae</taxon>
        <taxon>Medioppia</taxon>
    </lineage>
</organism>
<name>A0A7R9LML9_9ACAR</name>
<gene>
    <name evidence="5" type="ORF">OSB1V03_LOCUS19747</name>
</gene>
<dbReference type="AlphaFoldDB" id="A0A7R9LML9"/>
<evidence type="ECO:0000256" key="1">
    <source>
        <dbReference type="ARBA" id="ARBA00019033"/>
    </source>
</evidence>
<dbReference type="PANTHER" id="PTHR48407">
    <property type="entry name" value="CRANIOFACIAL DEVELOPMENT PROTEIN 1"/>
    <property type="match status" value="1"/>
</dbReference>
<dbReference type="PANTHER" id="PTHR48407:SF1">
    <property type="entry name" value="CRANIOFACIAL DEVELOPMENT PROTEIN 1"/>
    <property type="match status" value="1"/>
</dbReference>
<sequence length="192" mass="21822">EAKEPEVKEVLSEEAVKQKEDTIWQQFCADLPKSEDKNNLSNILSNESTTESAGVSGKQTITKVYDFAGQEVKVTEEVETNSITTVNTSDESVVNSIVGNEVPVKPVKRAGGLGGLLNQLKKPKINTLTKSFMDWNNYKKEEGIEEELKQHNKSKDTYVERQAFLQRSDLRQFENEKQIREKNRSQRNLSKD</sequence>
<dbReference type="EMBL" id="CAJPIZ010029911">
    <property type="protein sequence ID" value="CAG2119800.1"/>
    <property type="molecule type" value="Genomic_DNA"/>
</dbReference>
<feature type="region of interest" description="Disordered" evidence="3">
    <location>
        <begin position="35"/>
        <end position="56"/>
    </location>
</feature>
<accession>A0A7R9LML9</accession>
<evidence type="ECO:0000256" key="3">
    <source>
        <dbReference type="SAM" id="MobiDB-lite"/>
    </source>
</evidence>
<keyword evidence="6" id="KW-1185">Reference proteome</keyword>
<dbReference type="Pfam" id="PF07572">
    <property type="entry name" value="BCNT"/>
    <property type="match status" value="1"/>
</dbReference>
<proteinExistence type="predicted"/>
<dbReference type="InterPro" id="IPR027124">
    <property type="entry name" value="Swc5/CFDP1/2"/>
</dbReference>
<dbReference type="OrthoDB" id="445677at2759"/>
<dbReference type="PROSITE" id="PS51279">
    <property type="entry name" value="BCNT_C"/>
    <property type="match status" value="1"/>
</dbReference>
<feature type="compositionally biased region" description="Polar residues" evidence="3">
    <location>
        <begin position="39"/>
        <end position="56"/>
    </location>
</feature>
<dbReference type="Proteomes" id="UP000759131">
    <property type="component" value="Unassembled WGS sequence"/>
</dbReference>
<feature type="non-terminal residue" evidence="5">
    <location>
        <position position="1"/>
    </location>
</feature>
<dbReference type="EMBL" id="OC884486">
    <property type="protein sequence ID" value="CAD7643772.1"/>
    <property type="molecule type" value="Genomic_DNA"/>
</dbReference>
<reference evidence="5" key="1">
    <citation type="submission" date="2020-11" db="EMBL/GenBank/DDBJ databases">
        <authorList>
            <person name="Tran Van P."/>
        </authorList>
    </citation>
    <scope>NUCLEOTIDE SEQUENCE</scope>
</reference>
<dbReference type="GO" id="GO:0000812">
    <property type="term" value="C:Swr1 complex"/>
    <property type="evidence" value="ECO:0007669"/>
    <property type="project" value="TreeGrafter"/>
</dbReference>
<evidence type="ECO:0000313" key="5">
    <source>
        <dbReference type="EMBL" id="CAD7643772.1"/>
    </source>
</evidence>
<evidence type="ECO:0000259" key="4">
    <source>
        <dbReference type="PROSITE" id="PS51279"/>
    </source>
</evidence>
<feature type="domain" description="BCNT-C" evidence="4">
    <location>
        <begin position="107"/>
        <end position="186"/>
    </location>
</feature>
<protein>
    <recommendedName>
        <fullName evidence="1">Craniofacial development protein 1</fullName>
    </recommendedName>
    <alternativeName>
        <fullName evidence="2">Bucentaur</fullName>
    </alternativeName>
</protein>
<evidence type="ECO:0000313" key="6">
    <source>
        <dbReference type="Proteomes" id="UP000759131"/>
    </source>
</evidence>